<reference evidence="1 2" key="1">
    <citation type="submission" date="2016-08" db="EMBL/GenBank/DDBJ databases">
        <title>Analysis of Carbohydrate Active Enzymes in Thermogemmatispora T81 Reveals Carbohydrate Degradation Ability.</title>
        <authorList>
            <person name="Tomazini A."/>
            <person name="Lal S."/>
            <person name="Stott M."/>
            <person name="Henrissat B."/>
            <person name="Polikarpov I."/>
            <person name="Sparling R."/>
            <person name="Levin D.B."/>
        </authorList>
    </citation>
    <scope>NUCLEOTIDE SEQUENCE [LARGE SCALE GENOMIC DNA]</scope>
    <source>
        <strain evidence="1 2">T81</strain>
    </source>
</reference>
<name>A0A328VJ91_9CHLR</name>
<keyword evidence="2" id="KW-1185">Reference proteome</keyword>
<sequence length="166" mass="19008">MQMIACREEARVARKLVHDREHIKHYTLHGVLSEGYVLALNTAFGTLSCLTYLDKQPALVLQQQFTNNEMNVLRPLLDSYPYYCPYEVLFAHFYHGEVNERTIERCRANLLKSLEDGTWEQATRPIRNVLSRVRIKLRIFGINIVSILETGYILKAAPAPASSTVA</sequence>
<dbReference type="OrthoDB" id="155679at2"/>
<proteinExistence type="predicted"/>
<dbReference type="Proteomes" id="UP000248706">
    <property type="component" value="Unassembled WGS sequence"/>
</dbReference>
<organism evidence="1 2">
    <name type="scientific">Thermogemmatispora tikiterensis</name>
    <dbReference type="NCBI Taxonomy" id="1825093"/>
    <lineage>
        <taxon>Bacteria</taxon>
        <taxon>Bacillati</taxon>
        <taxon>Chloroflexota</taxon>
        <taxon>Ktedonobacteria</taxon>
        <taxon>Thermogemmatisporales</taxon>
        <taxon>Thermogemmatisporaceae</taxon>
        <taxon>Thermogemmatispora</taxon>
    </lineage>
</organism>
<comment type="caution">
    <text evidence="1">The sequence shown here is derived from an EMBL/GenBank/DDBJ whole genome shotgun (WGS) entry which is preliminary data.</text>
</comment>
<evidence type="ECO:0000313" key="2">
    <source>
        <dbReference type="Proteomes" id="UP000248706"/>
    </source>
</evidence>
<gene>
    <name evidence="1" type="ORF">A4R35_16440</name>
</gene>
<dbReference type="RefSeq" id="WP_112431259.1">
    <property type="nucleotide sequence ID" value="NZ_MCIF01000002.1"/>
</dbReference>
<dbReference type="AlphaFoldDB" id="A0A328VJ91"/>
<accession>A0A328VJ91</accession>
<dbReference type="EMBL" id="MCIF01000002">
    <property type="protein sequence ID" value="RAQ97129.1"/>
    <property type="molecule type" value="Genomic_DNA"/>
</dbReference>
<protein>
    <recommendedName>
        <fullName evidence="3">OmpR/PhoB-type domain-containing protein</fullName>
    </recommendedName>
</protein>
<evidence type="ECO:0008006" key="3">
    <source>
        <dbReference type="Google" id="ProtNLM"/>
    </source>
</evidence>
<evidence type="ECO:0000313" key="1">
    <source>
        <dbReference type="EMBL" id="RAQ97129.1"/>
    </source>
</evidence>